<sequence>MCTIGSLMHDVASPPLYVGNQILHPRAVRVSTFCLASQTPPEYRVYINLNAPDNRNAFNSVHVLGKEGVWVSWLFGWLLTNEKGGIHLLSGGPKTWQRGSLLRGQCTRDHKASQLTLKEFCHNKNECKALHRAFVCLISPKRAIHYTRSKLIMGAFEHKDGRSAPVLDMRMKKCCSSIGSCRGWFLIRTKGKGRRSSGTFLVEIPGVQGIVSFCANAIDDRHCRLQCREHGQQNNYYWKVGCYILEGLHHRHFDTVFERNRTACILRLVHLNKVSSSSNHVSVHAKPMLSMLGSIRLSLDLELYTPNQALGLVVGRGGGAADPLCLGVTDTTFKEKAADKEVYAYVVGVEVEVGIGVGPATWTVVGVGYRPADIVEPQAADVGSKVGTTIGKDLDLLLPEVSYKSGARQLRNSFLYATLDVIPGHIQQITSEGASVIGESRVMNGVICMNSLTLKIWKQTNFYGCHLIETHNLVNMCLYSLRKTMSHATVISLTLPKARPGRSIYIGLILSTGMGTCEPHHARVNKTLTEARTIEPIHEHENLVSRNRFDAKRWASKLKLSQTLTSLAIIHE</sequence>
<reference evidence="1 2" key="1">
    <citation type="submission" date="2024-01" db="EMBL/GenBank/DDBJ databases">
        <title>The genomes of 5 underutilized Papilionoideae crops provide insights into root nodulation and disease resistanc.</title>
        <authorList>
            <person name="Jiang F."/>
        </authorList>
    </citation>
    <scope>NUCLEOTIDE SEQUENCE [LARGE SCALE GENOMIC DNA]</scope>
    <source>
        <strain evidence="1">LVBAO_FW01</strain>
        <tissue evidence="1">Leaves</tissue>
    </source>
</reference>
<dbReference type="EMBL" id="JAYMYQ010000011">
    <property type="protein sequence ID" value="KAK7306783.1"/>
    <property type="molecule type" value="Genomic_DNA"/>
</dbReference>
<accession>A0AAN9PRB2</accession>
<comment type="caution">
    <text evidence="1">The sequence shown here is derived from an EMBL/GenBank/DDBJ whole genome shotgun (WGS) entry which is preliminary data.</text>
</comment>
<name>A0AAN9PRB2_CANGL</name>
<gene>
    <name evidence="1" type="ORF">VNO77_44740</name>
</gene>
<organism evidence="1 2">
    <name type="scientific">Canavalia gladiata</name>
    <name type="common">Sword bean</name>
    <name type="synonym">Dolichos gladiatus</name>
    <dbReference type="NCBI Taxonomy" id="3824"/>
    <lineage>
        <taxon>Eukaryota</taxon>
        <taxon>Viridiplantae</taxon>
        <taxon>Streptophyta</taxon>
        <taxon>Embryophyta</taxon>
        <taxon>Tracheophyta</taxon>
        <taxon>Spermatophyta</taxon>
        <taxon>Magnoliopsida</taxon>
        <taxon>eudicotyledons</taxon>
        <taxon>Gunneridae</taxon>
        <taxon>Pentapetalae</taxon>
        <taxon>rosids</taxon>
        <taxon>fabids</taxon>
        <taxon>Fabales</taxon>
        <taxon>Fabaceae</taxon>
        <taxon>Papilionoideae</taxon>
        <taxon>50 kb inversion clade</taxon>
        <taxon>NPAAA clade</taxon>
        <taxon>indigoferoid/millettioid clade</taxon>
        <taxon>Phaseoleae</taxon>
        <taxon>Canavalia</taxon>
    </lineage>
</organism>
<evidence type="ECO:0000313" key="1">
    <source>
        <dbReference type="EMBL" id="KAK7306783.1"/>
    </source>
</evidence>
<proteinExistence type="predicted"/>
<evidence type="ECO:0000313" key="2">
    <source>
        <dbReference type="Proteomes" id="UP001367508"/>
    </source>
</evidence>
<protein>
    <submittedName>
        <fullName evidence="1">Uncharacterized protein</fullName>
    </submittedName>
</protein>
<dbReference type="AlphaFoldDB" id="A0AAN9PRB2"/>
<dbReference type="Proteomes" id="UP001367508">
    <property type="component" value="Unassembled WGS sequence"/>
</dbReference>
<keyword evidence="2" id="KW-1185">Reference proteome</keyword>